<dbReference type="EMBL" id="VWSH01000004">
    <property type="protein sequence ID" value="KAA5532702.1"/>
    <property type="molecule type" value="Genomic_DNA"/>
</dbReference>
<dbReference type="AlphaFoldDB" id="A0A5M6CFK5"/>
<dbReference type="Gene3D" id="3.30.200.20">
    <property type="entry name" value="Phosphorylase Kinase, domain 1"/>
    <property type="match status" value="1"/>
</dbReference>
<accession>A0A5M6CFK5</accession>
<dbReference type="RefSeq" id="WP_150034308.1">
    <property type="nucleotide sequence ID" value="NZ_VWSH01000004.1"/>
</dbReference>
<gene>
    <name evidence="3" type="ORF">F0919_18145</name>
</gene>
<dbReference type="Pfam" id="PF01636">
    <property type="entry name" value="APH"/>
    <property type="match status" value="1"/>
</dbReference>
<sequence>MEIFPAQYSTLSASALNIALQKAYGLNDTTCRLLIRNVSDTYILENETSKYIFKIYRDAHRSLEEIKGELALLNVLKENGAKVAYPITDLEGQQIQHFQAIEGIRNGVLFAYAKGEVAYNLSDEQLALLGTEMAKIHNITSSVELPFYRKEYNVQTTLFDPIKVIRPAFGNLEAEYEYLNNTVSFVAEEMSKLDINKFGYGYCHYDFLPKNFHFENAENITFFDFDFAGKGYLINDITSFFIHYFLENVSNKISVEEAKRCFAVFVAHYSAIRSLSDDELKSIKLFGFGFWMFYFQFHFEQFDDWSSIFFNERFIKGRVALIKQWMEWDF</sequence>
<organism evidence="3 4">
    <name type="scientific">Taibaiella lutea</name>
    <dbReference type="NCBI Taxonomy" id="2608001"/>
    <lineage>
        <taxon>Bacteria</taxon>
        <taxon>Pseudomonadati</taxon>
        <taxon>Bacteroidota</taxon>
        <taxon>Chitinophagia</taxon>
        <taxon>Chitinophagales</taxon>
        <taxon>Chitinophagaceae</taxon>
        <taxon>Taibaiella</taxon>
    </lineage>
</organism>
<evidence type="ECO:0000256" key="1">
    <source>
        <dbReference type="ARBA" id="ARBA00038240"/>
    </source>
</evidence>
<keyword evidence="4" id="KW-1185">Reference proteome</keyword>
<dbReference type="Gene3D" id="3.90.1200.10">
    <property type="match status" value="1"/>
</dbReference>
<evidence type="ECO:0000313" key="4">
    <source>
        <dbReference type="Proteomes" id="UP000323632"/>
    </source>
</evidence>
<dbReference type="Proteomes" id="UP000323632">
    <property type="component" value="Unassembled WGS sequence"/>
</dbReference>
<dbReference type="GO" id="GO:0009088">
    <property type="term" value="P:threonine biosynthetic process"/>
    <property type="evidence" value="ECO:0007669"/>
    <property type="project" value="TreeGrafter"/>
</dbReference>
<dbReference type="PANTHER" id="PTHR21064:SF6">
    <property type="entry name" value="AMINOGLYCOSIDE PHOSPHOTRANSFERASE DOMAIN-CONTAINING PROTEIN"/>
    <property type="match status" value="1"/>
</dbReference>
<evidence type="ECO:0000313" key="3">
    <source>
        <dbReference type="EMBL" id="KAA5532702.1"/>
    </source>
</evidence>
<dbReference type="InterPro" id="IPR002575">
    <property type="entry name" value="Aminoglycoside_PTrfase"/>
</dbReference>
<keyword evidence="3" id="KW-0808">Transferase</keyword>
<dbReference type="GO" id="GO:0004413">
    <property type="term" value="F:homoserine kinase activity"/>
    <property type="evidence" value="ECO:0007669"/>
    <property type="project" value="TreeGrafter"/>
</dbReference>
<protein>
    <submittedName>
        <fullName evidence="3">Phosphotransferase</fullName>
    </submittedName>
</protein>
<comment type="caution">
    <text evidence="3">The sequence shown here is derived from an EMBL/GenBank/DDBJ whole genome shotgun (WGS) entry which is preliminary data.</text>
</comment>
<proteinExistence type="inferred from homology"/>
<evidence type="ECO:0000259" key="2">
    <source>
        <dbReference type="Pfam" id="PF01636"/>
    </source>
</evidence>
<dbReference type="InterPro" id="IPR011009">
    <property type="entry name" value="Kinase-like_dom_sf"/>
</dbReference>
<dbReference type="SUPFAM" id="SSF56112">
    <property type="entry name" value="Protein kinase-like (PK-like)"/>
    <property type="match status" value="1"/>
</dbReference>
<comment type="similarity">
    <text evidence="1">Belongs to the pseudomonas-type ThrB family.</text>
</comment>
<feature type="domain" description="Aminoglycoside phosphotransferase" evidence="2">
    <location>
        <begin position="39"/>
        <end position="242"/>
    </location>
</feature>
<name>A0A5M6CFK5_9BACT</name>
<reference evidence="3 4" key="1">
    <citation type="submission" date="2019-09" db="EMBL/GenBank/DDBJ databases">
        <title>Genome sequence and assembly of Taibaiella sp.</title>
        <authorList>
            <person name="Chhetri G."/>
        </authorList>
    </citation>
    <scope>NUCLEOTIDE SEQUENCE [LARGE SCALE GENOMIC DNA]</scope>
    <source>
        <strain evidence="3 4">KVB11</strain>
    </source>
</reference>
<dbReference type="PANTHER" id="PTHR21064">
    <property type="entry name" value="AMINOGLYCOSIDE PHOSPHOTRANSFERASE DOMAIN-CONTAINING PROTEIN-RELATED"/>
    <property type="match status" value="1"/>
</dbReference>
<dbReference type="InterPro" id="IPR050249">
    <property type="entry name" value="Pseudomonas-type_ThrB"/>
</dbReference>